<sequence>MTRLVRGQRVRLGDLGASGPLELRLETPGPQELPLLLALQLGIDGRLSDDRFAVGPGQSVPAGLLRVTRQGFEIDCETLPTSARVVLALGFRGDHPHMPGHASQIRGGTLRLVAQGRVLAQLDLEGQDFDSERAVLLGEFYHKDVWRFSVGGGGFYGGLPALLSHYGASPDLEARLFVSAPPAAPASREETAPVASLDLARPVWLPAQWPGGSAPRLPAGVLPAVGSLRVRLEDGEASGTAFCISPGGHLLTCQHVVEGARELEFQAEGSAQPRPVRVLAEDEERDVALLLLADGAGSPYWLPLDATEQAPALGDELGLLGYPLGQHLGEGITYSQGIVNGLRARDGTPYLQIDTGAAPGSSGGPVFRRLDGRVVGMLQGGLAGAQGMIINIALDLRALGTLGWIRRAAL</sequence>
<reference evidence="2 3" key="1">
    <citation type="submission" date="2020-08" db="EMBL/GenBank/DDBJ databases">
        <title>Genomic Encyclopedia of Type Strains, Phase IV (KMG-IV): sequencing the most valuable type-strain genomes for metagenomic binning, comparative biology and taxonomic classification.</title>
        <authorList>
            <person name="Goeker M."/>
        </authorList>
    </citation>
    <scope>NUCLEOTIDE SEQUENCE [LARGE SCALE GENOMIC DNA]</scope>
    <source>
        <strain evidence="2 3">DSM 21458</strain>
    </source>
</reference>
<comment type="caution">
    <text evidence="2">The sequence shown here is derived from an EMBL/GenBank/DDBJ whole genome shotgun (WGS) entry which is preliminary data.</text>
</comment>
<dbReference type="Gene3D" id="2.60.60.30">
    <property type="entry name" value="sav2460 like domains"/>
    <property type="match status" value="1"/>
</dbReference>
<dbReference type="AlphaFoldDB" id="A0A841I0G3"/>
<feature type="domain" description="TerD" evidence="1">
    <location>
        <begin position="70"/>
        <end position="166"/>
    </location>
</feature>
<name>A0A841I0G3_9DEIO</name>
<evidence type="ECO:0000259" key="1">
    <source>
        <dbReference type="Pfam" id="PF02342"/>
    </source>
</evidence>
<dbReference type="PANTHER" id="PTHR43019:SF23">
    <property type="entry name" value="PROTEASE DO-LIKE 5, CHLOROPLASTIC"/>
    <property type="match status" value="1"/>
</dbReference>
<dbReference type="SUPFAM" id="SSF50494">
    <property type="entry name" value="Trypsin-like serine proteases"/>
    <property type="match status" value="1"/>
</dbReference>
<dbReference type="PANTHER" id="PTHR43019">
    <property type="entry name" value="SERINE ENDOPROTEASE DEGS"/>
    <property type="match status" value="1"/>
</dbReference>
<dbReference type="Gene3D" id="2.40.10.10">
    <property type="entry name" value="Trypsin-like serine proteases"/>
    <property type="match status" value="2"/>
</dbReference>
<dbReference type="PRINTS" id="PR00834">
    <property type="entry name" value="PROTEASES2C"/>
</dbReference>
<dbReference type="EMBL" id="JACHHG010000003">
    <property type="protein sequence ID" value="MBB6097602.1"/>
    <property type="molecule type" value="Genomic_DNA"/>
</dbReference>
<dbReference type="Pfam" id="PF13365">
    <property type="entry name" value="Trypsin_2"/>
    <property type="match status" value="1"/>
</dbReference>
<keyword evidence="3" id="KW-1185">Reference proteome</keyword>
<dbReference type="InterPro" id="IPR003325">
    <property type="entry name" value="TerD"/>
</dbReference>
<dbReference type="GO" id="GO:0006508">
    <property type="term" value="P:proteolysis"/>
    <property type="evidence" value="ECO:0007669"/>
    <property type="project" value="InterPro"/>
</dbReference>
<evidence type="ECO:0000313" key="2">
    <source>
        <dbReference type="EMBL" id="MBB6097602.1"/>
    </source>
</evidence>
<accession>A0A841I0G3</accession>
<protein>
    <recommendedName>
        <fullName evidence="1">TerD domain-containing protein</fullName>
    </recommendedName>
</protein>
<dbReference type="Pfam" id="PF02342">
    <property type="entry name" value="TerD"/>
    <property type="match status" value="1"/>
</dbReference>
<dbReference type="InterPro" id="IPR009003">
    <property type="entry name" value="Peptidase_S1_PA"/>
</dbReference>
<dbReference type="Proteomes" id="UP000569951">
    <property type="component" value="Unassembled WGS sequence"/>
</dbReference>
<dbReference type="RefSeq" id="WP_183985205.1">
    <property type="nucleotide sequence ID" value="NZ_JACHHG010000003.1"/>
</dbReference>
<dbReference type="GO" id="GO:0004252">
    <property type="term" value="F:serine-type endopeptidase activity"/>
    <property type="evidence" value="ECO:0007669"/>
    <property type="project" value="InterPro"/>
</dbReference>
<gene>
    <name evidence="2" type="ORF">HNR42_001019</name>
</gene>
<proteinExistence type="predicted"/>
<organism evidence="2 3">
    <name type="scientific">Deinobacterium chartae</name>
    <dbReference type="NCBI Taxonomy" id="521158"/>
    <lineage>
        <taxon>Bacteria</taxon>
        <taxon>Thermotogati</taxon>
        <taxon>Deinococcota</taxon>
        <taxon>Deinococci</taxon>
        <taxon>Deinococcales</taxon>
        <taxon>Deinococcaceae</taxon>
        <taxon>Deinobacterium</taxon>
    </lineage>
</organism>
<dbReference type="InterPro" id="IPR043504">
    <property type="entry name" value="Peptidase_S1_PA_chymotrypsin"/>
</dbReference>
<evidence type="ECO:0000313" key="3">
    <source>
        <dbReference type="Proteomes" id="UP000569951"/>
    </source>
</evidence>
<dbReference type="InterPro" id="IPR001940">
    <property type="entry name" value="Peptidase_S1C"/>
</dbReference>